<dbReference type="GO" id="GO:0098655">
    <property type="term" value="P:monoatomic cation transmembrane transport"/>
    <property type="evidence" value="ECO:0007669"/>
    <property type="project" value="UniProtKB-ARBA"/>
</dbReference>
<dbReference type="Proteomes" id="UP000606274">
    <property type="component" value="Unassembled WGS sequence"/>
</dbReference>
<proteinExistence type="inferred from homology"/>
<evidence type="ECO:0000259" key="29">
    <source>
        <dbReference type="SMART" id="SM00918"/>
    </source>
</evidence>
<evidence type="ECO:0000256" key="19">
    <source>
        <dbReference type="ARBA" id="ARBA00034430"/>
    </source>
</evidence>
<dbReference type="Pfam" id="PF01094">
    <property type="entry name" value="ANF_receptor"/>
    <property type="match status" value="1"/>
</dbReference>
<evidence type="ECO:0000256" key="21">
    <source>
        <dbReference type="ARBA" id="ARBA00036634"/>
    </source>
</evidence>
<feature type="transmembrane region" description="Helical" evidence="26">
    <location>
        <begin position="829"/>
        <end position="852"/>
    </location>
</feature>
<keyword evidence="9 26" id="KW-0770">Synapse</keyword>
<feature type="signal peptide" evidence="26">
    <location>
        <begin position="1"/>
        <end position="30"/>
    </location>
</feature>
<keyword evidence="31" id="KW-1185">Reference proteome</keyword>
<evidence type="ECO:0000256" key="27">
    <source>
        <dbReference type="SAM" id="MobiDB-lite"/>
    </source>
</evidence>
<dbReference type="Gene3D" id="3.40.50.2300">
    <property type="match status" value="2"/>
</dbReference>
<keyword evidence="1 26" id="KW-0813">Transport</keyword>
<evidence type="ECO:0000256" key="6">
    <source>
        <dbReference type="ARBA" id="ARBA00022837"/>
    </source>
</evidence>
<evidence type="ECO:0000256" key="11">
    <source>
        <dbReference type="ARBA" id="ARBA00023136"/>
    </source>
</evidence>
<gene>
    <name evidence="30" type="ORF">HF521_004607</name>
</gene>
<keyword evidence="4 26" id="KW-0812">Transmembrane</keyword>
<feature type="binding site" evidence="23">
    <location>
        <position position="527"/>
    </location>
    <ligand>
        <name>L-glutamate</name>
        <dbReference type="ChEBI" id="CHEBI:29985"/>
    </ligand>
</feature>
<feature type="binding site" evidence="23">
    <location>
        <position position="699"/>
    </location>
    <ligand>
        <name>L-glutamate</name>
        <dbReference type="ChEBI" id="CHEBI:29985"/>
    </ligand>
</feature>
<comment type="catalytic activity">
    <reaction evidence="19">
        <text>K(+)(in) = K(+)(out)</text>
        <dbReference type="Rhea" id="RHEA:29463"/>
        <dbReference type="ChEBI" id="CHEBI:29103"/>
    </reaction>
</comment>
<feature type="binding site" evidence="23">
    <location>
        <position position="522"/>
    </location>
    <ligand>
        <name>L-glutamate</name>
        <dbReference type="ChEBI" id="CHEBI:29985"/>
    </ligand>
</feature>
<dbReference type="SUPFAM" id="SSF53850">
    <property type="entry name" value="Periplasmic binding protein-like II"/>
    <property type="match status" value="1"/>
</dbReference>
<dbReference type="PRINTS" id="PR00177">
    <property type="entry name" value="NMDARECEPTOR"/>
</dbReference>
<comment type="function">
    <text evidence="26">Receptor for glutamate that functions as a ligand-gated ion channel in the central nervous system and plays an important role in excitatory synaptic transmission. L-glutamate acts as an excitatory neurotransmitter at many synapses in the central nervous system.</text>
</comment>
<dbReference type="InterPro" id="IPR019594">
    <property type="entry name" value="Glu/Gly-bd"/>
</dbReference>
<feature type="binding site" evidence="23">
    <location>
        <position position="698"/>
    </location>
    <ligand>
        <name>L-glutamate</name>
        <dbReference type="ChEBI" id="CHEBI:29985"/>
    </ligand>
</feature>
<comment type="subcellular location">
    <subcellularLocation>
        <location evidence="18 26">Postsynaptic cell membrane</location>
        <topology evidence="18 26">Multi-pass membrane protein</topology>
    </subcellularLocation>
</comment>
<keyword evidence="14" id="KW-0325">Glycoprotein</keyword>
<protein>
    <recommendedName>
        <fullName evidence="26">Glutamate receptor</fullName>
    </recommendedName>
</protein>
<feature type="binding site" evidence="23">
    <location>
        <position position="740"/>
    </location>
    <ligand>
        <name>L-glutamate</name>
        <dbReference type="ChEBI" id="CHEBI:29985"/>
    </ligand>
</feature>
<comment type="caution">
    <text evidence="30">The sequence shown here is derived from an EMBL/GenBank/DDBJ whole genome shotgun (WGS) entry which is preliminary data.</text>
</comment>
<evidence type="ECO:0000256" key="13">
    <source>
        <dbReference type="ARBA" id="ARBA00023170"/>
    </source>
</evidence>
<dbReference type="InterPro" id="IPR028082">
    <property type="entry name" value="Peripla_BP_I"/>
</dbReference>
<dbReference type="InterPro" id="IPR001320">
    <property type="entry name" value="Iontro_rcpt_C"/>
</dbReference>
<dbReference type="Pfam" id="PF10565">
    <property type="entry name" value="NMDAR2_C"/>
    <property type="match status" value="1"/>
</dbReference>
<dbReference type="Pfam" id="PF00060">
    <property type="entry name" value="Lig_chan"/>
    <property type="match status" value="1"/>
</dbReference>
<evidence type="ECO:0000313" key="30">
    <source>
        <dbReference type="EMBL" id="KAF7698097.1"/>
    </source>
</evidence>
<dbReference type="OrthoDB" id="5984008at2759"/>
<feature type="site" description="Crucial to convey clamshell closure to channel opening" evidence="24">
    <location>
        <position position="671"/>
    </location>
</feature>
<evidence type="ECO:0000256" key="16">
    <source>
        <dbReference type="ARBA" id="ARBA00023286"/>
    </source>
</evidence>
<keyword evidence="13 26" id="KW-0675">Receptor</keyword>
<keyword evidence="5 26" id="KW-0732">Signal</keyword>
<name>A0A8T0B1I8_SILME</name>
<feature type="domain" description="Ionotropic glutamate receptor L-glutamate and glycine-binding" evidence="29">
    <location>
        <begin position="459"/>
        <end position="511"/>
    </location>
</feature>
<evidence type="ECO:0000313" key="31">
    <source>
        <dbReference type="Proteomes" id="UP000606274"/>
    </source>
</evidence>
<evidence type="ECO:0000256" key="7">
    <source>
        <dbReference type="ARBA" id="ARBA00022842"/>
    </source>
</evidence>
<dbReference type="GO" id="GO:0004972">
    <property type="term" value="F:NMDA glutamate receptor activity"/>
    <property type="evidence" value="ECO:0007669"/>
    <property type="project" value="UniProtKB-ARBA"/>
</dbReference>
<dbReference type="FunFam" id="3.40.190.10:FF:000007">
    <property type="entry name" value="Putative glutamate receptor ionotropic NMDA 2B"/>
    <property type="match status" value="1"/>
</dbReference>
<dbReference type="InterPro" id="IPR018884">
    <property type="entry name" value="NMDAR2_C"/>
</dbReference>
<evidence type="ECO:0000256" key="26">
    <source>
        <dbReference type="RuleBase" id="RU367118"/>
    </source>
</evidence>
<keyword evidence="17 26" id="KW-0407">Ion channel</keyword>
<feature type="transmembrane region" description="Helical" evidence="26">
    <location>
        <begin position="638"/>
        <end position="663"/>
    </location>
</feature>
<dbReference type="Pfam" id="PF10613">
    <property type="entry name" value="Lig_chan-Glu_bd"/>
    <property type="match status" value="1"/>
</dbReference>
<keyword evidence="11 26" id="KW-0472">Membrane</keyword>
<dbReference type="GO" id="GO:0043226">
    <property type="term" value="C:organelle"/>
    <property type="evidence" value="ECO:0007669"/>
    <property type="project" value="UniProtKB-ARBA"/>
</dbReference>
<comment type="catalytic activity">
    <reaction evidence="21">
        <text>Ca(2+)(in) = Ca(2+)(out)</text>
        <dbReference type="Rhea" id="RHEA:29671"/>
        <dbReference type="ChEBI" id="CHEBI:29108"/>
    </reaction>
</comment>
<feature type="chain" id="PRO_5035965921" description="Glutamate receptor" evidence="26">
    <location>
        <begin position="31"/>
        <end position="1418"/>
    </location>
</feature>
<evidence type="ECO:0000259" key="28">
    <source>
        <dbReference type="SMART" id="SM00079"/>
    </source>
</evidence>
<evidence type="ECO:0000256" key="4">
    <source>
        <dbReference type="ARBA" id="ARBA00022692"/>
    </source>
</evidence>
<evidence type="ECO:0000256" key="17">
    <source>
        <dbReference type="ARBA" id="ARBA00023303"/>
    </source>
</evidence>
<comment type="catalytic activity">
    <reaction evidence="20">
        <text>Na(+)(in) = Na(+)(out)</text>
        <dbReference type="Rhea" id="RHEA:34963"/>
        <dbReference type="ChEBI" id="CHEBI:29101"/>
    </reaction>
</comment>
<evidence type="ECO:0000256" key="14">
    <source>
        <dbReference type="ARBA" id="ARBA00023180"/>
    </source>
</evidence>
<evidence type="ECO:0000256" key="15">
    <source>
        <dbReference type="ARBA" id="ARBA00023257"/>
    </source>
</evidence>
<evidence type="ECO:0000256" key="9">
    <source>
        <dbReference type="ARBA" id="ARBA00023018"/>
    </source>
</evidence>
<keyword evidence="10 26" id="KW-0406">Ion transport</keyword>
<dbReference type="GO" id="GO:0045211">
    <property type="term" value="C:postsynaptic membrane"/>
    <property type="evidence" value="ECO:0007669"/>
    <property type="project" value="UniProtKB-SubCell"/>
</dbReference>
<dbReference type="SMART" id="SM00079">
    <property type="entry name" value="PBPe"/>
    <property type="match status" value="1"/>
</dbReference>
<evidence type="ECO:0000256" key="8">
    <source>
        <dbReference type="ARBA" id="ARBA00022989"/>
    </source>
</evidence>
<reference evidence="30" key="1">
    <citation type="submission" date="2020-08" db="EMBL/GenBank/DDBJ databases">
        <title>Chromosome-level assembly of Southern catfish (Silurus meridionalis) provides insights into visual adaptation to the nocturnal and benthic lifestyles.</title>
        <authorList>
            <person name="Zhang Y."/>
            <person name="Wang D."/>
            <person name="Peng Z."/>
        </authorList>
    </citation>
    <scope>NUCLEOTIDE SEQUENCE</scope>
    <source>
        <strain evidence="30">SWU-2019-XX</strain>
        <tissue evidence="30">Muscle</tissue>
    </source>
</reference>
<evidence type="ECO:0000256" key="5">
    <source>
        <dbReference type="ARBA" id="ARBA00022729"/>
    </source>
</evidence>
<dbReference type="SUPFAM" id="SSF53822">
    <property type="entry name" value="Periplasmic binding protein-like I"/>
    <property type="match status" value="1"/>
</dbReference>
<evidence type="ECO:0000256" key="20">
    <source>
        <dbReference type="ARBA" id="ARBA00036239"/>
    </source>
</evidence>
<dbReference type="Gene3D" id="3.40.190.10">
    <property type="entry name" value="Periplasmic binding protein-like II"/>
    <property type="match status" value="2"/>
</dbReference>
<dbReference type="InterPro" id="IPR001828">
    <property type="entry name" value="ANF_lig-bd_rcpt"/>
</dbReference>
<keyword evidence="12 25" id="KW-1015">Disulfide bond</keyword>
<feature type="region of interest" description="Disordered" evidence="27">
    <location>
        <begin position="1092"/>
        <end position="1118"/>
    </location>
</feature>
<dbReference type="SMART" id="SM00918">
    <property type="entry name" value="Lig_chan-Glu_bd"/>
    <property type="match status" value="1"/>
</dbReference>
<feature type="disulfide bond" evidence="25">
    <location>
        <begin position="754"/>
        <end position="809"/>
    </location>
</feature>
<feature type="transmembrane region" description="Helical" evidence="26">
    <location>
        <begin position="609"/>
        <end position="626"/>
    </location>
</feature>
<evidence type="ECO:0000256" key="2">
    <source>
        <dbReference type="ARBA" id="ARBA00022475"/>
    </source>
</evidence>
<dbReference type="InterPro" id="IPR015683">
    <property type="entry name" value="Ionotropic_Glu_rcpt"/>
</dbReference>
<evidence type="ECO:0000256" key="18">
    <source>
        <dbReference type="ARBA" id="ARBA00034104"/>
    </source>
</evidence>
<keyword evidence="2 26" id="KW-1003">Cell membrane</keyword>
<dbReference type="FunFam" id="3.40.190.10:FF:000026">
    <property type="entry name" value="Glutamate ionotropic receptor NMDA type subunit 2A"/>
    <property type="match status" value="1"/>
</dbReference>
<evidence type="ECO:0000256" key="23">
    <source>
        <dbReference type="PIRSR" id="PIRSR601508-1"/>
    </source>
</evidence>
<evidence type="ECO:0000256" key="3">
    <source>
        <dbReference type="ARBA" id="ARBA00022553"/>
    </source>
</evidence>
<accession>A0A8T0B1I8</accession>
<evidence type="ECO:0000256" key="22">
    <source>
        <dbReference type="ARBA" id="ARBA00060923"/>
    </source>
</evidence>
<dbReference type="CDD" id="cd13718">
    <property type="entry name" value="PBP2_iGluR_NMDA_Nr2"/>
    <property type="match status" value="1"/>
</dbReference>
<sequence>MGVRLGLLSDALWPPLLLLLLLCAWHCCWGRPFTMPDPTVNVAVVFSGSAYQVEIKGRLSRENFLDLPLEVNPITVLVNDSNPRALLTRICDTLAANRVHGVVFEDNIGSEAVAQILDFISTQTSVPIVGISGGSAVVLPYKDDGSNFLQLGASIEQQINGMFKVMEEYNWDSFAVVTSQYPGYEAFVDYIRSFTDTSYFLWELQNVLTFDMSTDNMNDLRARRLLQQIDAQVLLVYCSFEEAQYLFSIAREVGLVGPGYIWIIPSLAVGNPNLPPPDSFPVGLISIITDRWKMSLRNRVRDGVAIVVKAMESFRKHRGFIPDGHADCQSSPLQPDGNDTLFRHMLNVSWDHTDFSFNSEGYLVNPSMIIITLDRDRQWDKVGNYESGIMQMRYPVWPRYGTYLEPVSDNRHLTVATLEERPFVIVEAVDPITGTCLSNTVPCRRQSNKTEVIIGDTEPYTKLCCKGFCIDILKKLSRNIKFSYDLYLVTNGKHGKLVRGVWNGMIGEVVYKRADMAIGSLTINEERSEIIDFSVPFVETGISVMVARSNGTVSPSAFLEPYSPAVWVMMFVMCLTVVAVTVFVFEYFSPVGYNRSLVSAKDPGGPTFTIGKSVWLLWGIVFNNSVPIENPKGTTSKIMVLVWAFFAVIFLASYTANLAAFMIQEQYIDTVSGLSDKKFQKPQEQYPPFRFGTVPNGSTERNIRSNYPEMHSHMVKYNQKGVEDALNSLKTGKLDAFIYDAAVLNYMAGKDEGCKLVTIGSGKVFATTGYGIALQKESRWKRPIDLALLQFLADGDTQKLQTVWLTGICRNEKKEVMSSKLDIDNMAGVFYMLLVAMGLSLLVFAWEHLLYWKLRHSVHRSERLDFLLAISRGIYSCFSGVEDADHDGSIQSPDVTSSYTQANMLKMLKTAKDIVSSARVENSLDNATKTIENWSRRAPEASKPSLPTRLISTDASHGRLPYISSVTCNHTPYTQRALTSPFPLHYGDSATLVEKPRVVTRPTALRYTLPARTSHHHIYERTLPISSLSSPHIAMRDPPPPTAPKPHHSARLFMDSQGCHQMTSSFLPYHEFHVPDIYVEHQAPSESRKLYTEGLGRKKRSHSYVAQSPEPRRRNDYDEPTSCLAELRANQLLDNHAHTSPCMGSHYQRPSGSCNSCMKSYLDPDMDDVPLLGKEKLNRRASFLRATWGTDRLRHLDEKPSTSASSSSRINMPDLFPRVVVANPKPSKMYANASNNFCYNMPAEPAYLDPAHMGSYPYKPQKLKYSHSTRLPSYREAILQNAAALRRSSSTVVHRHYSTYLNSYTDLPVYMGPLAQGPAHFYDHSKDMCHMYPCINHCTNDGALVTRIGGRPVMYENTAFGGYAGVGCSREEPPLQPLHSLPVSSKNRDRRHLLVARRINSPYVPKPWGRVSSLESEV</sequence>
<evidence type="ECO:0000256" key="12">
    <source>
        <dbReference type="ARBA" id="ARBA00023157"/>
    </source>
</evidence>
<organism evidence="30 31">
    <name type="scientific">Silurus meridionalis</name>
    <name type="common">Southern catfish</name>
    <name type="synonym">Silurus soldatovi meridionalis</name>
    <dbReference type="NCBI Taxonomy" id="175797"/>
    <lineage>
        <taxon>Eukaryota</taxon>
        <taxon>Metazoa</taxon>
        <taxon>Chordata</taxon>
        <taxon>Craniata</taxon>
        <taxon>Vertebrata</taxon>
        <taxon>Euteleostomi</taxon>
        <taxon>Actinopterygii</taxon>
        <taxon>Neopterygii</taxon>
        <taxon>Teleostei</taxon>
        <taxon>Ostariophysi</taxon>
        <taxon>Siluriformes</taxon>
        <taxon>Siluridae</taxon>
        <taxon>Silurus</taxon>
    </lineage>
</organism>
<dbReference type="FunFam" id="3.40.50.2300:FF:000020">
    <property type="entry name" value="Glutamate receptor ionotropic, NMDA 2B, putative"/>
    <property type="match status" value="1"/>
</dbReference>
<keyword evidence="7" id="KW-0460">Magnesium</keyword>
<dbReference type="InterPro" id="IPR001508">
    <property type="entry name" value="Iono_Glu_rcpt_met"/>
</dbReference>
<keyword evidence="15 26" id="KW-0628">Postsynaptic cell membrane</keyword>
<keyword evidence="6" id="KW-0106">Calcium</keyword>
<evidence type="ECO:0000256" key="1">
    <source>
        <dbReference type="ARBA" id="ARBA00022448"/>
    </source>
</evidence>
<feature type="domain" description="Ionotropic glutamate receptor C-terminal" evidence="28">
    <location>
        <begin position="451"/>
        <end position="807"/>
    </location>
</feature>
<dbReference type="PANTHER" id="PTHR18966">
    <property type="entry name" value="IONOTROPIC GLUTAMATE RECEPTOR"/>
    <property type="match status" value="1"/>
</dbReference>
<dbReference type="CDD" id="cd06378">
    <property type="entry name" value="PBP1_iGluR_NMDA_NR2"/>
    <property type="match status" value="1"/>
</dbReference>
<evidence type="ECO:0000256" key="24">
    <source>
        <dbReference type="PIRSR" id="PIRSR601508-2"/>
    </source>
</evidence>
<evidence type="ECO:0000256" key="10">
    <source>
        <dbReference type="ARBA" id="ARBA00023065"/>
    </source>
</evidence>
<feature type="site" description="Interaction with the cone snail toxin Con-ikot-ikot" evidence="24">
    <location>
        <position position="704"/>
    </location>
</feature>
<feature type="transmembrane region" description="Helical" evidence="26">
    <location>
        <begin position="565"/>
        <end position="588"/>
    </location>
</feature>
<dbReference type="GO" id="GO:0017146">
    <property type="term" value="C:NMDA selective glutamate receptor complex"/>
    <property type="evidence" value="ECO:0007669"/>
    <property type="project" value="UniProtKB-ARBA"/>
</dbReference>
<dbReference type="EMBL" id="JABFDY010000014">
    <property type="protein sequence ID" value="KAF7698097.1"/>
    <property type="molecule type" value="Genomic_DNA"/>
</dbReference>
<keyword evidence="3" id="KW-0597">Phosphoprotein</keyword>
<comment type="similarity">
    <text evidence="22">Belongs to the glutamate-gated ion channel (TC 1.A.10.1) family. NR2C/GRIN2C subfamily.</text>
</comment>
<evidence type="ECO:0000256" key="25">
    <source>
        <dbReference type="PIRSR" id="PIRSR601508-3"/>
    </source>
</evidence>
<keyword evidence="8 26" id="KW-1133">Transmembrane helix</keyword>
<keyword evidence="16 26" id="KW-1071">Ligand-gated ion channel</keyword>